<evidence type="ECO:0000313" key="1">
    <source>
        <dbReference type="EMBL" id="MCI4389170.1"/>
    </source>
</evidence>
<protein>
    <submittedName>
        <fullName evidence="1">Uncharacterized protein</fullName>
    </submittedName>
</protein>
<accession>A0ACC5XEC5</accession>
<dbReference type="EMBL" id="CM040471">
    <property type="protein sequence ID" value="MCI4389170.1"/>
    <property type="molecule type" value="Genomic_DNA"/>
</dbReference>
<sequence length="209" mass="23219">MVGVGKGLGEGVGEATPSRGNASRLDYILVPRGVKVIRYQSLKVLYNTQAEWWEDTNGKVAKFCKWWGCKVVKERIGKTAQWSRTLQVAWAKGGMEGVRLATRALQDHYCAKARSYCGDSETPSETPLSGTSVLPRLKVPAILNKKNIGAVVLHAGTNDTRLRQTEILKKDFRSLIEKRPRLYRTDGLHPSRVGAVVLSDNISRTLRTI</sequence>
<dbReference type="Proteomes" id="UP000829447">
    <property type="component" value="Linkage Group LG18"/>
</dbReference>
<reference evidence="1 2" key="1">
    <citation type="journal article" date="2022" name="bioRxiv">
        <title>An ancient truncated duplication of the anti-Mullerian hormone receptor type 2 gene is a potential conserved master sex determinant in the Pangasiidae catfish family.</title>
        <authorList>
            <person name="Wen M."/>
            <person name="Pan Q."/>
            <person name="Jouanno E."/>
            <person name="Montfort J."/>
            <person name="Zahm M."/>
            <person name="Cabau C."/>
            <person name="Klopp C."/>
            <person name="Iampietro C."/>
            <person name="Roques C."/>
            <person name="Bouchez O."/>
            <person name="Castinel A."/>
            <person name="Donnadieu C."/>
            <person name="Parrinello H."/>
            <person name="Poncet C."/>
            <person name="Belmonte E."/>
            <person name="Gautier V."/>
            <person name="Avarre J.-C."/>
            <person name="Dugue R."/>
            <person name="Gustiano R."/>
            <person name="Ha T.T.T."/>
            <person name="Campet M."/>
            <person name="Sriphairoj K."/>
            <person name="Ribolli J."/>
            <person name="de Almeida F.L."/>
            <person name="Desvignes T."/>
            <person name="Postlethwait J.H."/>
            <person name="Bucao C.F."/>
            <person name="Robinson-Rechavi M."/>
            <person name="Bobe J."/>
            <person name="Herpin A."/>
            <person name="Guiguen Y."/>
        </authorList>
    </citation>
    <scope>NUCLEOTIDE SEQUENCE [LARGE SCALE GENOMIC DNA]</scope>
    <source>
        <strain evidence="1">YG-Dec2019</strain>
    </source>
</reference>
<organism evidence="1 2">
    <name type="scientific">Pangasianodon gigas</name>
    <name type="common">Mekong giant catfish</name>
    <name type="synonym">Pangasius gigas</name>
    <dbReference type="NCBI Taxonomy" id="30993"/>
    <lineage>
        <taxon>Eukaryota</taxon>
        <taxon>Metazoa</taxon>
        <taxon>Chordata</taxon>
        <taxon>Craniata</taxon>
        <taxon>Vertebrata</taxon>
        <taxon>Euteleostomi</taxon>
        <taxon>Actinopterygii</taxon>
        <taxon>Neopterygii</taxon>
        <taxon>Teleostei</taxon>
        <taxon>Ostariophysi</taxon>
        <taxon>Siluriformes</taxon>
        <taxon>Pangasiidae</taxon>
        <taxon>Pangasianodon</taxon>
    </lineage>
</organism>
<gene>
    <name evidence="1" type="ORF">PGIGA_G00094810</name>
</gene>
<proteinExistence type="predicted"/>
<name>A0ACC5XEC5_PANGG</name>
<evidence type="ECO:0000313" key="2">
    <source>
        <dbReference type="Proteomes" id="UP000829447"/>
    </source>
</evidence>
<keyword evidence="2" id="KW-1185">Reference proteome</keyword>
<comment type="caution">
    <text evidence="1">The sequence shown here is derived from an EMBL/GenBank/DDBJ whole genome shotgun (WGS) entry which is preliminary data.</text>
</comment>